<reference evidence="1 2" key="1">
    <citation type="submission" date="2020-08" db="EMBL/GenBank/DDBJ databases">
        <title>Genomic Encyclopedia of Type Strains, Phase III (KMG-III): the genomes of soil and plant-associated and newly described type strains.</title>
        <authorList>
            <person name="Whitman W."/>
        </authorList>
    </citation>
    <scope>NUCLEOTIDE SEQUENCE [LARGE SCALE GENOMIC DNA]</scope>
    <source>
        <strain evidence="1 2">CECT 5862</strain>
    </source>
</reference>
<evidence type="ECO:0000313" key="1">
    <source>
        <dbReference type="EMBL" id="MBB3112749.1"/>
    </source>
</evidence>
<sequence length="36" mass="4270">MLKILKFDFLFLLLVLLWMLILGHTTPPSMIRSIVR</sequence>
<accession>A0A7W5B239</accession>
<gene>
    <name evidence="1" type="ORF">FHS18_004851</name>
</gene>
<dbReference type="Proteomes" id="UP000570361">
    <property type="component" value="Unassembled WGS sequence"/>
</dbReference>
<dbReference type="EMBL" id="JACHXK010000014">
    <property type="protein sequence ID" value="MBB3112749.1"/>
    <property type="molecule type" value="Genomic_DNA"/>
</dbReference>
<evidence type="ECO:0000313" key="2">
    <source>
        <dbReference type="Proteomes" id="UP000570361"/>
    </source>
</evidence>
<proteinExistence type="predicted"/>
<name>A0A7W5B239_9BACL</name>
<comment type="caution">
    <text evidence="1">The sequence shown here is derived from an EMBL/GenBank/DDBJ whole genome shotgun (WGS) entry which is preliminary data.</text>
</comment>
<protein>
    <submittedName>
        <fullName evidence="1">Uncharacterized protein</fullName>
    </submittedName>
</protein>
<keyword evidence="2" id="KW-1185">Reference proteome</keyword>
<organism evidence="1 2">
    <name type="scientific">Paenibacillus phyllosphaerae</name>
    <dbReference type="NCBI Taxonomy" id="274593"/>
    <lineage>
        <taxon>Bacteria</taxon>
        <taxon>Bacillati</taxon>
        <taxon>Bacillota</taxon>
        <taxon>Bacilli</taxon>
        <taxon>Bacillales</taxon>
        <taxon>Paenibacillaceae</taxon>
        <taxon>Paenibacillus</taxon>
    </lineage>
</organism>
<dbReference type="AlphaFoldDB" id="A0A7W5B239"/>